<organism evidence="1 2">
    <name type="scientific">Citricoccus parietis</name>
    <dbReference type="NCBI Taxonomy" id="592307"/>
    <lineage>
        <taxon>Bacteria</taxon>
        <taxon>Bacillati</taxon>
        <taxon>Actinomycetota</taxon>
        <taxon>Actinomycetes</taxon>
        <taxon>Micrococcales</taxon>
        <taxon>Micrococcaceae</taxon>
        <taxon>Citricoccus</taxon>
    </lineage>
</organism>
<keyword evidence="1" id="KW-0808">Transferase</keyword>
<evidence type="ECO:0000313" key="1">
    <source>
        <dbReference type="EMBL" id="MFB9073439.1"/>
    </source>
</evidence>
<name>A0ABV5G3D7_9MICC</name>
<dbReference type="Gene3D" id="3.40.50.10540">
    <property type="entry name" value="Crotonobetainyl-coa:carnitine coa-transferase, domain 1"/>
    <property type="match status" value="1"/>
</dbReference>
<dbReference type="PANTHER" id="PTHR48228">
    <property type="entry name" value="SUCCINYL-COA--D-CITRAMALATE COA-TRANSFERASE"/>
    <property type="match status" value="1"/>
</dbReference>
<dbReference type="InterPro" id="IPR050509">
    <property type="entry name" value="CoA-transferase_III"/>
</dbReference>
<keyword evidence="2" id="KW-1185">Reference proteome</keyword>
<reference evidence="1 2" key="1">
    <citation type="submission" date="2024-09" db="EMBL/GenBank/DDBJ databases">
        <authorList>
            <person name="Sun Q."/>
            <person name="Mori K."/>
        </authorList>
    </citation>
    <scope>NUCLEOTIDE SEQUENCE [LARGE SCALE GENOMIC DNA]</scope>
    <source>
        <strain evidence="1 2">CCM 7609</strain>
    </source>
</reference>
<sequence length="386" mass="41500">MPGPLNGTTVVEIEGMGPVPFAAMLLADMGAEVIRVERPRTSSGTPEELRLRDTFGRGRKSVRLDLKEPLGREAVLDLAARADVLIEGFRPGVMERLGLGPEILHATHPALVYARLSGWGQSGDLAQSAGHDINYIALAGALDPLGGPGADPVQPLAMVGDFGGGAMTLTMGILAALLESRGTGQGQVVDASCVDGASLLMSVVHHMRSAGQWRDERGSNLFDGGAPYYGVYRTSDDRHVAIGAIEPKFYSALLPVLGLDHETMRPQNDRDAWPERRRRIADVFATRTRDEWVRAFDGVEACFSPVLSPAEAVDHPVHGRPEAFINVDGFPEPAPTPQFSRTPSAPRPRPLPGHDTEEVLRGLDWPQDRIDEAMRDGADVGLLPGP</sequence>
<dbReference type="Gene3D" id="3.30.1540.10">
    <property type="entry name" value="formyl-coa transferase, domain 3"/>
    <property type="match status" value="1"/>
</dbReference>
<protein>
    <submittedName>
        <fullName evidence="1">CaiB/BaiF CoA transferase family protein</fullName>
    </submittedName>
</protein>
<gene>
    <name evidence="1" type="ORF">ACFFX0_20460</name>
</gene>
<comment type="caution">
    <text evidence="1">The sequence shown here is derived from an EMBL/GenBank/DDBJ whole genome shotgun (WGS) entry which is preliminary data.</text>
</comment>
<dbReference type="InterPro" id="IPR044855">
    <property type="entry name" value="CoA-Trfase_III_dom3_sf"/>
</dbReference>
<accession>A0ABV5G3D7</accession>
<evidence type="ECO:0000313" key="2">
    <source>
        <dbReference type="Proteomes" id="UP001589575"/>
    </source>
</evidence>
<dbReference type="Proteomes" id="UP001589575">
    <property type="component" value="Unassembled WGS sequence"/>
</dbReference>
<dbReference type="InterPro" id="IPR023606">
    <property type="entry name" value="CoA-Trfase_III_dom_1_sf"/>
</dbReference>
<dbReference type="PANTHER" id="PTHR48228:SF5">
    <property type="entry name" value="ALPHA-METHYLACYL-COA RACEMASE"/>
    <property type="match status" value="1"/>
</dbReference>
<dbReference type="EMBL" id="JBHMFI010000001">
    <property type="protein sequence ID" value="MFB9073439.1"/>
    <property type="molecule type" value="Genomic_DNA"/>
</dbReference>
<dbReference type="Pfam" id="PF02515">
    <property type="entry name" value="CoA_transf_3"/>
    <property type="match status" value="1"/>
</dbReference>
<proteinExistence type="predicted"/>
<dbReference type="GO" id="GO:0016740">
    <property type="term" value="F:transferase activity"/>
    <property type="evidence" value="ECO:0007669"/>
    <property type="project" value="UniProtKB-KW"/>
</dbReference>
<dbReference type="SUPFAM" id="SSF89796">
    <property type="entry name" value="CoA-transferase family III (CaiB/BaiF)"/>
    <property type="match status" value="1"/>
</dbReference>
<dbReference type="InterPro" id="IPR003673">
    <property type="entry name" value="CoA-Trfase_fam_III"/>
</dbReference>